<dbReference type="AlphaFoldDB" id="A0A344TF34"/>
<dbReference type="PANTHER" id="PTHR48081:SF33">
    <property type="entry name" value="KYNURENINE FORMAMIDASE"/>
    <property type="match status" value="1"/>
</dbReference>
<feature type="domain" description="BD-FAE-like" evidence="2">
    <location>
        <begin position="52"/>
        <end position="247"/>
    </location>
</feature>
<dbReference type="SUPFAM" id="SSF53474">
    <property type="entry name" value="alpha/beta-Hydrolases"/>
    <property type="match status" value="1"/>
</dbReference>
<dbReference type="GO" id="GO:0016787">
    <property type="term" value="F:hydrolase activity"/>
    <property type="evidence" value="ECO:0007669"/>
    <property type="project" value="UniProtKB-KW"/>
</dbReference>
<dbReference type="Pfam" id="PF20434">
    <property type="entry name" value="BD-FAE"/>
    <property type="match status" value="1"/>
</dbReference>
<sequence length="280" mass="31008">MRKYSLALVGCLMVALGGCKLSEVTPAIEEEVTGYKEYFNQAYGADPVQKCDIYAPVTTGERPSEVLILLHGGAWGSGDKSFLIPSVMGLKGRNKNLTIVNANYRLTSTKGIRLEQQMADIQLLVEYLRKNAAKYNITQEGFVIGGVSAGGHLALNYAYSNFSGVKLKGVVGIAAPTDLTSEPLREAGLEIPIQQLIGKTFSDSPEEYQKASPFFIVNHKAPPLTMLFYGGKDRVVPKEQGEILCFKLNLLRLNYRYYFYPEETHDFTADLLIDKILSIY</sequence>
<dbReference type="Proteomes" id="UP000251993">
    <property type="component" value="Chromosome"/>
</dbReference>
<dbReference type="KEGG" id="run:DR864_05660"/>
<gene>
    <name evidence="3" type="ORF">DR864_05660</name>
</gene>
<name>A0A344TF34_9BACT</name>
<evidence type="ECO:0000313" key="4">
    <source>
        <dbReference type="Proteomes" id="UP000251993"/>
    </source>
</evidence>
<accession>A0A344TF34</accession>
<dbReference type="PROSITE" id="PS51257">
    <property type="entry name" value="PROKAR_LIPOPROTEIN"/>
    <property type="match status" value="1"/>
</dbReference>
<protein>
    <recommendedName>
        <fullName evidence="2">BD-FAE-like domain-containing protein</fullName>
    </recommendedName>
</protein>
<dbReference type="InterPro" id="IPR049492">
    <property type="entry name" value="BD-FAE-like_dom"/>
</dbReference>
<keyword evidence="1" id="KW-0378">Hydrolase</keyword>
<evidence type="ECO:0000313" key="3">
    <source>
        <dbReference type="EMBL" id="AXE17255.1"/>
    </source>
</evidence>
<keyword evidence="4" id="KW-1185">Reference proteome</keyword>
<proteinExistence type="predicted"/>
<dbReference type="InterPro" id="IPR029058">
    <property type="entry name" value="AB_hydrolase_fold"/>
</dbReference>
<dbReference type="Gene3D" id="3.40.50.1820">
    <property type="entry name" value="alpha/beta hydrolase"/>
    <property type="match status" value="1"/>
</dbReference>
<reference evidence="3 4" key="1">
    <citation type="submission" date="2018-07" db="EMBL/GenBank/DDBJ databases">
        <title>Genome sequencing of Runella.</title>
        <authorList>
            <person name="Baek M.-G."/>
            <person name="Yi H."/>
        </authorList>
    </citation>
    <scope>NUCLEOTIDE SEQUENCE [LARGE SCALE GENOMIC DNA]</scope>
    <source>
        <strain evidence="3 4">HYN0085</strain>
    </source>
</reference>
<dbReference type="InterPro" id="IPR050300">
    <property type="entry name" value="GDXG_lipolytic_enzyme"/>
</dbReference>
<evidence type="ECO:0000256" key="1">
    <source>
        <dbReference type="ARBA" id="ARBA00022801"/>
    </source>
</evidence>
<evidence type="ECO:0000259" key="2">
    <source>
        <dbReference type="Pfam" id="PF20434"/>
    </source>
</evidence>
<organism evidence="3 4">
    <name type="scientific">Runella rosea</name>
    <dbReference type="NCBI Taxonomy" id="2259595"/>
    <lineage>
        <taxon>Bacteria</taxon>
        <taxon>Pseudomonadati</taxon>
        <taxon>Bacteroidota</taxon>
        <taxon>Cytophagia</taxon>
        <taxon>Cytophagales</taxon>
        <taxon>Spirosomataceae</taxon>
        <taxon>Runella</taxon>
    </lineage>
</organism>
<dbReference type="RefSeq" id="WP_114066041.1">
    <property type="nucleotide sequence ID" value="NZ_CP030850.1"/>
</dbReference>
<dbReference type="EMBL" id="CP030850">
    <property type="protein sequence ID" value="AXE17255.1"/>
    <property type="molecule type" value="Genomic_DNA"/>
</dbReference>
<dbReference type="PANTHER" id="PTHR48081">
    <property type="entry name" value="AB HYDROLASE SUPERFAMILY PROTEIN C4A8.06C"/>
    <property type="match status" value="1"/>
</dbReference>
<dbReference type="OrthoDB" id="9777975at2"/>